<accession>A0AA88Y5I5</accession>
<comment type="subcellular location">
    <subcellularLocation>
        <location evidence="1">Cytoplasm</location>
        <location evidence="1">Cytoskeleton</location>
    </subcellularLocation>
</comment>
<dbReference type="GO" id="GO:0051666">
    <property type="term" value="P:actin cortical patch localization"/>
    <property type="evidence" value="ECO:0007669"/>
    <property type="project" value="InterPro"/>
</dbReference>
<dbReference type="PANTHER" id="PTHR47174:SF3">
    <property type="entry name" value="BRIDGING INTEGRATOR 3"/>
    <property type="match status" value="1"/>
</dbReference>
<keyword evidence="6" id="KW-1185">Reference proteome</keyword>
<dbReference type="EMBL" id="VSWD01000008">
    <property type="protein sequence ID" value="KAK3095832.1"/>
    <property type="molecule type" value="Genomic_DNA"/>
</dbReference>
<organism evidence="5 6">
    <name type="scientific">Pinctada imbricata</name>
    <name type="common">Atlantic pearl-oyster</name>
    <name type="synonym">Pinctada martensii</name>
    <dbReference type="NCBI Taxonomy" id="66713"/>
    <lineage>
        <taxon>Eukaryota</taxon>
        <taxon>Metazoa</taxon>
        <taxon>Spiralia</taxon>
        <taxon>Lophotrochozoa</taxon>
        <taxon>Mollusca</taxon>
        <taxon>Bivalvia</taxon>
        <taxon>Autobranchia</taxon>
        <taxon>Pteriomorphia</taxon>
        <taxon>Pterioida</taxon>
        <taxon>Pterioidea</taxon>
        <taxon>Pteriidae</taxon>
        <taxon>Pinctada</taxon>
    </lineage>
</organism>
<dbReference type="Pfam" id="PF03114">
    <property type="entry name" value="BAR"/>
    <property type="match status" value="1"/>
</dbReference>
<dbReference type="InterPro" id="IPR004148">
    <property type="entry name" value="BAR_dom"/>
</dbReference>
<proteinExistence type="predicted"/>
<sequence>MKELEYMKCQARLEKHQDKERTGQNVVKLDTSRKALNKSKEDFENQNQALVEDLPKFVDNRIEYFQPCMDSLIKSEVTYNSEVYRVYTELADRMNKNNDKTTDQARGRIQQSLAEIKALSITVDD</sequence>
<gene>
    <name evidence="5" type="ORF">FSP39_019729</name>
</gene>
<keyword evidence="2" id="KW-0963">Cytoplasm</keyword>
<dbReference type="GO" id="GO:0008289">
    <property type="term" value="F:lipid binding"/>
    <property type="evidence" value="ECO:0007669"/>
    <property type="project" value="TreeGrafter"/>
</dbReference>
<dbReference type="GO" id="GO:0015629">
    <property type="term" value="C:actin cytoskeleton"/>
    <property type="evidence" value="ECO:0007669"/>
    <property type="project" value="TreeGrafter"/>
</dbReference>
<dbReference type="InterPro" id="IPR027267">
    <property type="entry name" value="AH/BAR_dom_sf"/>
</dbReference>
<protein>
    <recommendedName>
        <fullName evidence="4">BAR domain-containing protein</fullName>
    </recommendedName>
</protein>
<evidence type="ECO:0000313" key="6">
    <source>
        <dbReference type="Proteomes" id="UP001186944"/>
    </source>
</evidence>
<dbReference type="PANTHER" id="PTHR47174">
    <property type="entry name" value="BRIDGING INTEGRATOR 3"/>
    <property type="match status" value="1"/>
</dbReference>
<keyword evidence="3" id="KW-0206">Cytoskeleton</keyword>
<evidence type="ECO:0000259" key="4">
    <source>
        <dbReference type="PROSITE" id="PS51021"/>
    </source>
</evidence>
<feature type="domain" description="BAR" evidence="4">
    <location>
        <begin position="1"/>
        <end position="103"/>
    </location>
</feature>
<dbReference type="GO" id="GO:0005737">
    <property type="term" value="C:cytoplasm"/>
    <property type="evidence" value="ECO:0007669"/>
    <property type="project" value="InterPro"/>
</dbReference>
<reference evidence="5" key="1">
    <citation type="submission" date="2019-08" db="EMBL/GenBank/DDBJ databases">
        <title>The improved chromosome-level genome for the pearl oyster Pinctada fucata martensii using PacBio sequencing and Hi-C.</title>
        <authorList>
            <person name="Zheng Z."/>
        </authorList>
    </citation>
    <scope>NUCLEOTIDE SEQUENCE</scope>
    <source>
        <strain evidence="5">ZZ-2019</strain>
        <tissue evidence="5">Adductor muscle</tissue>
    </source>
</reference>
<dbReference type="GO" id="GO:0097320">
    <property type="term" value="P:plasma membrane tubulation"/>
    <property type="evidence" value="ECO:0007669"/>
    <property type="project" value="TreeGrafter"/>
</dbReference>
<dbReference type="Gene3D" id="1.20.1270.60">
    <property type="entry name" value="Arfaptin homology (AH) domain/BAR domain"/>
    <property type="match status" value="1"/>
</dbReference>
<dbReference type="PROSITE" id="PS51021">
    <property type="entry name" value="BAR"/>
    <property type="match status" value="1"/>
</dbReference>
<dbReference type="GO" id="GO:0006897">
    <property type="term" value="P:endocytosis"/>
    <property type="evidence" value="ECO:0007669"/>
    <property type="project" value="InterPro"/>
</dbReference>
<comment type="caution">
    <text evidence="5">The sequence shown here is derived from an EMBL/GenBank/DDBJ whole genome shotgun (WGS) entry which is preliminary data.</text>
</comment>
<dbReference type="Proteomes" id="UP001186944">
    <property type="component" value="Unassembled WGS sequence"/>
</dbReference>
<evidence type="ECO:0000256" key="3">
    <source>
        <dbReference type="ARBA" id="ARBA00023212"/>
    </source>
</evidence>
<dbReference type="AlphaFoldDB" id="A0AA88Y5I5"/>
<dbReference type="SUPFAM" id="SSF103657">
    <property type="entry name" value="BAR/IMD domain-like"/>
    <property type="match status" value="1"/>
</dbReference>
<name>A0AA88Y5I5_PINIB</name>
<evidence type="ECO:0000256" key="1">
    <source>
        <dbReference type="ARBA" id="ARBA00004245"/>
    </source>
</evidence>
<evidence type="ECO:0000256" key="2">
    <source>
        <dbReference type="ARBA" id="ARBA00022490"/>
    </source>
</evidence>
<dbReference type="InterPro" id="IPR046982">
    <property type="entry name" value="BIN3/RVS161-like"/>
</dbReference>
<evidence type="ECO:0000313" key="5">
    <source>
        <dbReference type="EMBL" id="KAK3095832.1"/>
    </source>
</evidence>